<name>A0A4Y5Z840_9GAMM</name>
<reference evidence="9 10" key="1">
    <citation type="submission" date="2019-06" db="EMBL/GenBank/DDBJ databases">
        <title>A complete genome sequence for Luteibacter pinisoli MAH-14.</title>
        <authorList>
            <person name="Baltrus D.A."/>
        </authorList>
    </citation>
    <scope>NUCLEOTIDE SEQUENCE [LARGE SCALE GENOMIC DNA]</scope>
    <source>
        <strain evidence="9 10">MAH-14</strain>
    </source>
</reference>
<keyword evidence="3 6" id="KW-0812">Transmembrane</keyword>
<keyword evidence="2" id="KW-1003">Cell membrane</keyword>
<dbReference type="EMBL" id="CP041046">
    <property type="protein sequence ID" value="QDE40495.1"/>
    <property type="molecule type" value="Genomic_DNA"/>
</dbReference>
<feature type="transmembrane region" description="Helical" evidence="6">
    <location>
        <begin position="21"/>
        <end position="41"/>
    </location>
</feature>
<evidence type="ECO:0000313" key="9">
    <source>
        <dbReference type="EMBL" id="QDE40495.1"/>
    </source>
</evidence>
<dbReference type="KEGG" id="lpy:FIV34_15415"/>
<sequence>MFAYYLQLGLRSLRKNPMLTALMVMAIGFGVAASMTTYAVYRATSRDPIPQKSSVLFNTQIDAFGPENLENGEPPPALSYTDATAILRAHKATHQAIVYPVNVSVIPEDPSHLPMRQTAYANGADMFGMFDMPFIQGRAWTRDDDEKHASVAVITRDLNDKVFNGGQSVGKQLNLDGRLFTIVGVMDNWNPQPLFFDAPNTGGFVDEGATVYIPFTRAIDLQLGTNGNNNCVKEPEQGWDGYLRSECIWLALWTQLDSKSEVDAYRSYLNGYAAEQQRAGRWSWAPNVKVRNVVDWLDVQKVVPKESTISLVVSLGFLAICLVNTVGLLLAKFMRRAQEIGVRRALGASRATIYAQFLIEAGAVGIAGGVLGLILTGLGMLGTSLVFPSDIAHLATLDPTLIFLTLLVSIAATVIAAFYPTWRAAQVQPAWQLKSN</sequence>
<dbReference type="Proteomes" id="UP000316093">
    <property type="component" value="Chromosome"/>
</dbReference>
<feature type="transmembrane region" description="Helical" evidence="6">
    <location>
        <begin position="352"/>
        <end position="381"/>
    </location>
</feature>
<evidence type="ECO:0000256" key="4">
    <source>
        <dbReference type="ARBA" id="ARBA00022989"/>
    </source>
</evidence>
<evidence type="ECO:0000256" key="6">
    <source>
        <dbReference type="SAM" id="Phobius"/>
    </source>
</evidence>
<evidence type="ECO:0000256" key="1">
    <source>
        <dbReference type="ARBA" id="ARBA00004651"/>
    </source>
</evidence>
<dbReference type="Pfam" id="PF02687">
    <property type="entry name" value="FtsX"/>
    <property type="match status" value="1"/>
</dbReference>
<feature type="transmembrane region" description="Helical" evidence="6">
    <location>
        <begin position="401"/>
        <end position="419"/>
    </location>
</feature>
<dbReference type="GO" id="GO:0005886">
    <property type="term" value="C:plasma membrane"/>
    <property type="evidence" value="ECO:0007669"/>
    <property type="project" value="UniProtKB-SubCell"/>
</dbReference>
<dbReference type="AlphaFoldDB" id="A0A4Y5Z840"/>
<dbReference type="PANTHER" id="PTHR30572:SF18">
    <property type="entry name" value="ABC-TYPE MACROLIDE FAMILY EXPORT SYSTEM PERMEASE COMPONENT 2"/>
    <property type="match status" value="1"/>
</dbReference>
<evidence type="ECO:0000259" key="8">
    <source>
        <dbReference type="Pfam" id="PF12704"/>
    </source>
</evidence>
<dbReference type="GO" id="GO:0022857">
    <property type="term" value="F:transmembrane transporter activity"/>
    <property type="evidence" value="ECO:0007669"/>
    <property type="project" value="TreeGrafter"/>
</dbReference>
<proteinExistence type="predicted"/>
<dbReference type="OrthoDB" id="8735006at2"/>
<accession>A0A4Y5Z840</accession>
<feature type="transmembrane region" description="Helical" evidence="6">
    <location>
        <begin position="309"/>
        <end position="331"/>
    </location>
</feature>
<evidence type="ECO:0000256" key="3">
    <source>
        <dbReference type="ARBA" id="ARBA00022692"/>
    </source>
</evidence>
<dbReference type="PANTHER" id="PTHR30572">
    <property type="entry name" value="MEMBRANE COMPONENT OF TRANSPORTER-RELATED"/>
    <property type="match status" value="1"/>
</dbReference>
<dbReference type="Pfam" id="PF12704">
    <property type="entry name" value="MacB_PCD"/>
    <property type="match status" value="1"/>
</dbReference>
<dbReference type="RefSeq" id="WP_139984276.1">
    <property type="nucleotide sequence ID" value="NZ_CP041046.1"/>
</dbReference>
<dbReference type="InterPro" id="IPR025857">
    <property type="entry name" value="MacB_PCD"/>
</dbReference>
<comment type="subcellular location">
    <subcellularLocation>
        <location evidence="1">Cell membrane</location>
        <topology evidence="1">Multi-pass membrane protein</topology>
    </subcellularLocation>
</comment>
<keyword evidence="5 6" id="KW-0472">Membrane</keyword>
<evidence type="ECO:0000256" key="5">
    <source>
        <dbReference type="ARBA" id="ARBA00023136"/>
    </source>
</evidence>
<evidence type="ECO:0000313" key="10">
    <source>
        <dbReference type="Proteomes" id="UP000316093"/>
    </source>
</evidence>
<keyword evidence="4 6" id="KW-1133">Transmembrane helix</keyword>
<protein>
    <submittedName>
        <fullName evidence="9">FtsX-like permease family protein</fullName>
    </submittedName>
</protein>
<organism evidence="9 10">
    <name type="scientific">Luteibacter pinisoli</name>
    <dbReference type="NCBI Taxonomy" id="2589080"/>
    <lineage>
        <taxon>Bacteria</taxon>
        <taxon>Pseudomonadati</taxon>
        <taxon>Pseudomonadota</taxon>
        <taxon>Gammaproteobacteria</taxon>
        <taxon>Lysobacterales</taxon>
        <taxon>Rhodanobacteraceae</taxon>
        <taxon>Luteibacter</taxon>
    </lineage>
</organism>
<evidence type="ECO:0000256" key="2">
    <source>
        <dbReference type="ARBA" id="ARBA00022475"/>
    </source>
</evidence>
<feature type="domain" description="ABC3 transporter permease C-terminal" evidence="7">
    <location>
        <begin position="312"/>
        <end position="429"/>
    </location>
</feature>
<feature type="domain" description="MacB-like periplasmic core" evidence="8">
    <location>
        <begin position="20"/>
        <end position="221"/>
    </location>
</feature>
<evidence type="ECO:0000259" key="7">
    <source>
        <dbReference type="Pfam" id="PF02687"/>
    </source>
</evidence>
<dbReference type="InterPro" id="IPR003838">
    <property type="entry name" value="ABC3_permease_C"/>
</dbReference>
<gene>
    <name evidence="9" type="ORF">FIV34_15415</name>
</gene>
<dbReference type="InterPro" id="IPR050250">
    <property type="entry name" value="Macrolide_Exporter_MacB"/>
</dbReference>
<keyword evidence="10" id="KW-1185">Reference proteome</keyword>